<dbReference type="EMBL" id="JH692061">
    <property type="protein sequence ID" value="EIP90345.1"/>
    <property type="molecule type" value="Genomic_DNA"/>
</dbReference>
<organism evidence="1 2">
    <name type="scientific">Burkholderia humptydooensis MSMB43</name>
    <dbReference type="NCBI Taxonomy" id="441157"/>
    <lineage>
        <taxon>Bacteria</taxon>
        <taxon>Pseudomonadati</taxon>
        <taxon>Pseudomonadota</taxon>
        <taxon>Betaproteobacteria</taxon>
        <taxon>Burkholderiales</taxon>
        <taxon>Burkholderiaceae</taxon>
        <taxon>Burkholderia</taxon>
        <taxon>pseudomallei group</taxon>
    </lineage>
</organism>
<dbReference type="Proteomes" id="UP000004682">
    <property type="component" value="Unassembled WGS sequence"/>
</dbReference>
<gene>
    <name evidence="1" type="ORF">A33K_13935</name>
</gene>
<protein>
    <submittedName>
        <fullName evidence="1">Uncharacterized protein</fullName>
    </submittedName>
</protein>
<name>A0ABN0GDF9_9BURK</name>
<reference evidence="2" key="1">
    <citation type="journal article" date="2012" name="J. Bacteriol.">
        <title>Revised Genome Sequence of Burkholderia thailandensis MSMB43 with Improved Annotation.</title>
        <authorList>
            <person name="Zhuo Y."/>
            <person name="Liu L."/>
            <person name="Wang Q."/>
            <person name="Liu X."/>
            <person name="Ren B."/>
            <person name="Liu M."/>
            <person name="Ni P."/>
            <person name="Cheng Y.Q."/>
            <person name="Zhang L."/>
        </authorList>
    </citation>
    <scope>NUCLEOTIDE SEQUENCE [LARGE SCALE GENOMIC DNA]</scope>
    <source>
        <strain evidence="2">MSMB43</strain>
    </source>
</reference>
<accession>A0ABN0GDF9</accession>
<evidence type="ECO:0000313" key="1">
    <source>
        <dbReference type="EMBL" id="EIP90345.1"/>
    </source>
</evidence>
<evidence type="ECO:0000313" key="2">
    <source>
        <dbReference type="Proteomes" id="UP000004682"/>
    </source>
</evidence>
<proteinExistence type="predicted"/>
<keyword evidence="2" id="KW-1185">Reference proteome</keyword>
<sequence>MRSFDQQVAFKFGNGVQYLHRHSSGRAGEVDAAEREAMNPDAAFCQSFNSCADVHRIPAKSVELRHD</sequence>